<dbReference type="PANTHER" id="PTHR23301">
    <property type="entry name" value="CHITIN BINDING PERITROPHIN-A"/>
    <property type="match status" value="1"/>
</dbReference>
<dbReference type="EMBL" id="GL435707">
    <property type="protein sequence ID" value="EFN72832.1"/>
    <property type="molecule type" value="Genomic_DNA"/>
</dbReference>
<dbReference type="OrthoDB" id="439917at2759"/>
<organism evidence="10">
    <name type="scientific">Camponotus floridanus</name>
    <name type="common">Florida carpenter ant</name>
    <dbReference type="NCBI Taxonomy" id="104421"/>
    <lineage>
        <taxon>Eukaryota</taxon>
        <taxon>Metazoa</taxon>
        <taxon>Ecdysozoa</taxon>
        <taxon>Arthropoda</taxon>
        <taxon>Hexapoda</taxon>
        <taxon>Insecta</taxon>
        <taxon>Pterygota</taxon>
        <taxon>Neoptera</taxon>
        <taxon>Endopterygota</taxon>
        <taxon>Hymenoptera</taxon>
        <taxon>Apocrita</taxon>
        <taxon>Aculeata</taxon>
        <taxon>Formicoidea</taxon>
        <taxon>Formicidae</taxon>
        <taxon>Formicinae</taxon>
        <taxon>Camponotus</taxon>
    </lineage>
</organism>
<dbReference type="Proteomes" id="UP000000311">
    <property type="component" value="Unassembled WGS sequence"/>
</dbReference>
<dbReference type="STRING" id="104421.E2A165"/>
<evidence type="ECO:0000256" key="6">
    <source>
        <dbReference type="SAM" id="MobiDB-lite"/>
    </source>
</evidence>
<dbReference type="PANTHER" id="PTHR23301:SF104">
    <property type="entry name" value="BCDNA.GH02976"/>
    <property type="match status" value="1"/>
</dbReference>
<evidence type="ECO:0000256" key="1">
    <source>
        <dbReference type="ARBA" id="ARBA00022669"/>
    </source>
</evidence>
<sequence length="256" mass="29366">MKTEVLFLLVCFGAVTALTRKQEAAEQSRRRTALATTVKKQQSTAEEEYEDDEELLDQCPEPNGYFPDAEQCDKYYDCRDNKITEKLCPDGLVFNDFSPQHEKCDLPFGIDCTKRPKLQKPQPSSHCPRMHGYFAHEDARNCDTFYYCVEGKYNMITCPEGLVFSEKTGICNWPDEAQKKGCGSRELFNFTCPKVDDSAFDERTGKCDWARKIPECKDWYKDQLTDEELDALENPPPKPKPSGGPSRRKSSRPTHE</sequence>
<dbReference type="FunCoup" id="E2A165">
    <property type="interactions" value="21"/>
</dbReference>
<dbReference type="InterPro" id="IPR036508">
    <property type="entry name" value="Chitin-bd_dom_sf"/>
</dbReference>
<evidence type="ECO:0000256" key="7">
    <source>
        <dbReference type="SAM" id="SignalP"/>
    </source>
</evidence>
<dbReference type="GO" id="GO:0005576">
    <property type="term" value="C:extracellular region"/>
    <property type="evidence" value="ECO:0007669"/>
    <property type="project" value="InterPro"/>
</dbReference>
<feature type="region of interest" description="Disordered" evidence="6">
    <location>
        <begin position="227"/>
        <end position="256"/>
    </location>
</feature>
<keyword evidence="10" id="KW-1185">Reference proteome</keyword>
<evidence type="ECO:0000259" key="8">
    <source>
        <dbReference type="PROSITE" id="PS50940"/>
    </source>
</evidence>
<keyword evidence="2 7" id="KW-0732">Signal</keyword>
<feature type="domain" description="Chitin-binding type-2" evidence="8">
    <location>
        <begin position="56"/>
        <end position="114"/>
    </location>
</feature>
<dbReference type="InterPro" id="IPR051940">
    <property type="entry name" value="Chitin_bind-dev_reg"/>
</dbReference>
<dbReference type="GO" id="GO:0008061">
    <property type="term" value="F:chitin binding"/>
    <property type="evidence" value="ECO:0007669"/>
    <property type="project" value="UniProtKB-KW"/>
</dbReference>
<dbReference type="PROSITE" id="PS50940">
    <property type="entry name" value="CHIT_BIND_II"/>
    <property type="match status" value="2"/>
</dbReference>
<feature type="domain" description="Chitin-binding type-2" evidence="8">
    <location>
        <begin position="124"/>
        <end position="184"/>
    </location>
</feature>
<evidence type="ECO:0000256" key="4">
    <source>
        <dbReference type="ARBA" id="ARBA00023157"/>
    </source>
</evidence>
<feature type="signal peptide" evidence="7">
    <location>
        <begin position="1"/>
        <end position="17"/>
    </location>
</feature>
<evidence type="ECO:0000313" key="9">
    <source>
        <dbReference type="EMBL" id="EFN72832.1"/>
    </source>
</evidence>
<name>E2A165_CAMFO</name>
<feature type="compositionally biased region" description="Basic residues" evidence="6">
    <location>
        <begin position="246"/>
        <end position="256"/>
    </location>
</feature>
<evidence type="ECO:0000313" key="10">
    <source>
        <dbReference type="Proteomes" id="UP000000311"/>
    </source>
</evidence>
<keyword evidence="4" id="KW-1015">Disulfide bond</keyword>
<dbReference type="InParanoid" id="E2A165"/>
<dbReference type="AlphaFoldDB" id="E2A165"/>
<reference evidence="9 10" key="1">
    <citation type="journal article" date="2010" name="Science">
        <title>Genomic comparison of the ants Camponotus floridanus and Harpegnathos saltator.</title>
        <authorList>
            <person name="Bonasio R."/>
            <person name="Zhang G."/>
            <person name="Ye C."/>
            <person name="Mutti N.S."/>
            <person name="Fang X."/>
            <person name="Qin N."/>
            <person name="Donahue G."/>
            <person name="Yang P."/>
            <person name="Li Q."/>
            <person name="Li C."/>
            <person name="Zhang P."/>
            <person name="Huang Z."/>
            <person name="Berger S.L."/>
            <person name="Reinberg D."/>
            <person name="Wang J."/>
            <person name="Liebig J."/>
        </authorList>
    </citation>
    <scope>NUCLEOTIDE SEQUENCE [LARGE SCALE GENOMIC DNA]</scope>
    <source>
        <strain evidence="10">C129</strain>
    </source>
</reference>
<protein>
    <recommendedName>
        <fullName evidence="8">Chitin-binding type-2 domain-containing protein</fullName>
    </recommendedName>
</protein>
<dbReference type="SMART" id="SM00494">
    <property type="entry name" value="ChtBD2"/>
    <property type="match status" value="2"/>
</dbReference>
<dbReference type="InterPro" id="IPR002557">
    <property type="entry name" value="Chitin-bd_dom"/>
</dbReference>
<evidence type="ECO:0000256" key="2">
    <source>
        <dbReference type="ARBA" id="ARBA00022729"/>
    </source>
</evidence>
<accession>E2A165</accession>
<keyword evidence="5" id="KW-0325">Glycoprotein</keyword>
<dbReference type="OMA" id="CPEPNGF"/>
<keyword evidence="3" id="KW-0677">Repeat</keyword>
<evidence type="ECO:0000256" key="3">
    <source>
        <dbReference type="ARBA" id="ARBA00022737"/>
    </source>
</evidence>
<gene>
    <name evidence="9" type="ORF">EAG_00913</name>
</gene>
<feature type="chain" id="PRO_5003156853" description="Chitin-binding type-2 domain-containing protein" evidence="7">
    <location>
        <begin position="18"/>
        <end position="256"/>
    </location>
</feature>
<dbReference type="Gene3D" id="2.170.140.10">
    <property type="entry name" value="Chitin binding domain"/>
    <property type="match status" value="2"/>
</dbReference>
<keyword evidence="1" id="KW-0147">Chitin-binding</keyword>
<evidence type="ECO:0000256" key="5">
    <source>
        <dbReference type="ARBA" id="ARBA00023180"/>
    </source>
</evidence>
<proteinExistence type="predicted"/>
<dbReference type="SUPFAM" id="SSF57625">
    <property type="entry name" value="Invertebrate chitin-binding proteins"/>
    <property type="match status" value="2"/>
</dbReference>
<dbReference type="Pfam" id="PF01607">
    <property type="entry name" value="CBM_14"/>
    <property type="match status" value="2"/>
</dbReference>